<keyword evidence="4 8" id="KW-0812">Transmembrane</keyword>
<proteinExistence type="inferred from homology"/>
<dbReference type="SUPFAM" id="SSF81321">
    <property type="entry name" value="Family A G protein-coupled receptor-like"/>
    <property type="match status" value="1"/>
</dbReference>
<keyword evidence="8 11" id="KW-0675">Receptor</keyword>
<evidence type="ECO:0000256" key="1">
    <source>
        <dbReference type="ARBA" id="ARBA00004100"/>
    </source>
</evidence>
<evidence type="ECO:0000313" key="11">
    <source>
        <dbReference type="EMBL" id="OWF48171.1"/>
    </source>
</evidence>
<dbReference type="PRINTS" id="PR00751">
    <property type="entry name" value="THYROLIBRINR"/>
</dbReference>
<keyword evidence="5 9" id="KW-1133">Transmembrane helix</keyword>
<keyword evidence="8" id="KW-0807">Transducer</keyword>
<feature type="transmembrane region" description="Helical" evidence="9">
    <location>
        <begin position="98"/>
        <end position="119"/>
    </location>
</feature>
<feature type="transmembrane region" description="Helical" evidence="9">
    <location>
        <begin position="321"/>
        <end position="341"/>
    </location>
</feature>
<evidence type="ECO:0000256" key="9">
    <source>
        <dbReference type="SAM" id="Phobius"/>
    </source>
</evidence>
<dbReference type="SMART" id="SM01381">
    <property type="entry name" value="7TM_GPCR_Srsx"/>
    <property type="match status" value="1"/>
</dbReference>
<organism evidence="11 12">
    <name type="scientific">Mizuhopecten yessoensis</name>
    <name type="common">Japanese scallop</name>
    <name type="synonym">Patinopecten yessoensis</name>
    <dbReference type="NCBI Taxonomy" id="6573"/>
    <lineage>
        <taxon>Eukaryota</taxon>
        <taxon>Metazoa</taxon>
        <taxon>Spiralia</taxon>
        <taxon>Lophotrochozoa</taxon>
        <taxon>Mollusca</taxon>
        <taxon>Bivalvia</taxon>
        <taxon>Autobranchia</taxon>
        <taxon>Pteriomorphia</taxon>
        <taxon>Pectinida</taxon>
        <taxon>Pectinoidea</taxon>
        <taxon>Pectinidae</taxon>
        <taxon>Mizuhopecten</taxon>
    </lineage>
</organism>
<dbReference type="PRINTS" id="PR01846">
    <property type="entry name" value="TRHRFAMILY"/>
</dbReference>
<feature type="transmembrane region" description="Helical" evidence="9">
    <location>
        <begin position="284"/>
        <end position="301"/>
    </location>
</feature>
<comment type="similarity">
    <text evidence="8">Belongs to the G-protein coupled receptor 1 family.</text>
</comment>
<dbReference type="PANTHER" id="PTHR46061:SF3">
    <property type="entry name" value="THYROTROPIN-RELEASING HORMONE RECEPTOR"/>
    <property type="match status" value="1"/>
</dbReference>
<comment type="function">
    <text evidence="1">Receptor for thyrotropin-releasing hormone (TRH). Upon ligand binding, this G-protein-coupled receptor triggers activation of the phosphatidylinositol (IP3)-calcium-protein kinase C (PKC) pathway.</text>
</comment>
<protein>
    <recommendedName>
        <fullName evidence="3">Thyrotropin-releasing hormone receptor</fullName>
    </recommendedName>
    <alternativeName>
        <fullName evidence="7">Thyroliberin receptor</fullName>
    </alternativeName>
</protein>
<dbReference type="PROSITE" id="PS00237">
    <property type="entry name" value="G_PROTEIN_RECEP_F1_1"/>
    <property type="match status" value="1"/>
</dbReference>
<dbReference type="OrthoDB" id="5987936at2759"/>
<dbReference type="EMBL" id="NEDP02003643">
    <property type="protein sequence ID" value="OWF48171.1"/>
    <property type="molecule type" value="Genomic_DNA"/>
</dbReference>
<reference evidence="11 12" key="1">
    <citation type="journal article" date="2017" name="Nat. Ecol. Evol.">
        <title>Scallop genome provides insights into evolution of bilaterian karyotype and development.</title>
        <authorList>
            <person name="Wang S."/>
            <person name="Zhang J."/>
            <person name="Jiao W."/>
            <person name="Li J."/>
            <person name="Xun X."/>
            <person name="Sun Y."/>
            <person name="Guo X."/>
            <person name="Huan P."/>
            <person name="Dong B."/>
            <person name="Zhang L."/>
            <person name="Hu X."/>
            <person name="Sun X."/>
            <person name="Wang J."/>
            <person name="Zhao C."/>
            <person name="Wang Y."/>
            <person name="Wang D."/>
            <person name="Huang X."/>
            <person name="Wang R."/>
            <person name="Lv J."/>
            <person name="Li Y."/>
            <person name="Zhang Z."/>
            <person name="Liu B."/>
            <person name="Lu W."/>
            <person name="Hui Y."/>
            <person name="Liang J."/>
            <person name="Zhou Z."/>
            <person name="Hou R."/>
            <person name="Li X."/>
            <person name="Liu Y."/>
            <person name="Li H."/>
            <person name="Ning X."/>
            <person name="Lin Y."/>
            <person name="Zhao L."/>
            <person name="Xing Q."/>
            <person name="Dou J."/>
            <person name="Li Y."/>
            <person name="Mao J."/>
            <person name="Guo H."/>
            <person name="Dou H."/>
            <person name="Li T."/>
            <person name="Mu C."/>
            <person name="Jiang W."/>
            <person name="Fu Q."/>
            <person name="Fu X."/>
            <person name="Miao Y."/>
            <person name="Liu J."/>
            <person name="Yu Q."/>
            <person name="Li R."/>
            <person name="Liao H."/>
            <person name="Li X."/>
            <person name="Kong Y."/>
            <person name="Jiang Z."/>
            <person name="Chourrout D."/>
            <person name="Li R."/>
            <person name="Bao Z."/>
        </authorList>
    </citation>
    <scope>NUCLEOTIDE SEQUENCE [LARGE SCALE GENOMIC DNA]</scope>
    <source>
        <strain evidence="11 12">PY_sf001</strain>
    </source>
</reference>
<evidence type="ECO:0000256" key="7">
    <source>
        <dbReference type="ARBA" id="ARBA00032251"/>
    </source>
</evidence>
<feature type="transmembrane region" description="Helical" evidence="9">
    <location>
        <begin position="63"/>
        <end position="86"/>
    </location>
</feature>
<evidence type="ECO:0000256" key="8">
    <source>
        <dbReference type="RuleBase" id="RU000688"/>
    </source>
</evidence>
<dbReference type="InterPro" id="IPR002120">
    <property type="entry name" value="TRH_rcpt_1"/>
</dbReference>
<evidence type="ECO:0000256" key="3">
    <source>
        <dbReference type="ARBA" id="ARBA00018873"/>
    </source>
</evidence>
<gene>
    <name evidence="11" type="ORF">KP79_PYT14454</name>
</gene>
<feature type="transmembrane region" description="Helical" evidence="9">
    <location>
        <begin position="180"/>
        <end position="200"/>
    </location>
</feature>
<feature type="transmembrane region" description="Helical" evidence="9">
    <location>
        <begin position="131"/>
        <end position="159"/>
    </location>
</feature>
<dbReference type="GO" id="GO:0016020">
    <property type="term" value="C:membrane"/>
    <property type="evidence" value="ECO:0007669"/>
    <property type="project" value="UniProtKB-SubCell"/>
</dbReference>
<dbReference type="InterPro" id="IPR000276">
    <property type="entry name" value="GPCR_Rhodpsn"/>
</dbReference>
<dbReference type="Proteomes" id="UP000242188">
    <property type="component" value="Unassembled WGS sequence"/>
</dbReference>
<feature type="transmembrane region" description="Helical" evidence="9">
    <location>
        <begin position="233"/>
        <end position="255"/>
    </location>
</feature>
<accession>A0A210QHU7</accession>
<dbReference type="InterPro" id="IPR017452">
    <property type="entry name" value="GPCR_Rhodpsn_7TM"/>
</dbReference>
<dbReference type="PROSITE" id="PS50262">
    <property type="entry name" value="G_PROTEIN_RECEP_F1_2"/>
    <property type="match status" value="1"/>
</dbReference>
<feature type="domain" description="G-protein coupled receptors family 1 profile" evidence="10">
    <location>
        <begin position="78"/>
        <end position="341"/>
    </location>
</feature>
<dbReference type="PRINTS" id="PR00237">
    <property type="entry name" value="GPCRRHODOPSN"/>
</dbReference>
<keyword evidence="12" id="KW-1185">Reference proteome</keyword>
<comment type="caution">
    <text evidence="11">The sequence shown here is derived from an EMBL/GenBank/DDBJ whole genome shotgun (WGS) entry which is preliminary data.</text>
</comment>
<keyword evidence="6 9" id="KW-0472">Membrane</keyword>
<evidence type="ECO:0000256" key="5">
    <source>
        <dbReference type="ARBA" id="ARBA00022989"/>
    </source>
</evidence>
<dbReference type="AlphaFoldDB" id="A0A210QHU7"/>
<evidence type="ECO:0000259" key="10">
    <source>
        <dbReference type="PROSITE" id="PS50262"/>
    </source>
</evidence>
<dbReference type="CDD" id="cd14995">
    <property type="entry name" value="7tmA_TRH-R"/>
    <property type="match status" value="1"/>
</dbReference>
<evidence type="ECO:0000256" key="4">
    <source>
        <dbReference type="ARBA" id="ARBA00022692"/>
    </source>
</evidence>
<dbReference type="PANTHER" id="PTHR46061">
    <property type="entry name" value="THYROTROPIN-RELEASING HORMONE RECEPTOR"/>
    <property type="match status" value="1"/>
</dbReference>
<evidence type="ECO:0000256" key="6">
    <source>
        <dbReference type="ARBA" id="ARBA00023136"/>
    </source>
</evidence>
<dbReference type="Gene3D" id="1.20.1070.10">
    <property type="entry name" value="Rhodopsin 7-helix transmembrane proteins"/>
    <property type="match status" value="1"/>
</dbReference>
<dbReference type="GO" id="GO:0004997">
    <property type="term" value="F:thyrotropin-releasing hormone receptor activity"/>
    <property type="evidence" value="ECO:0007669"/>
    <property type="project" value="InterPro"/>
</dbReference>
<keyword evidence="8" id="KW-0297">G-protein coupled receptor</keyword>
<comment type="subcellular location">
    <subcellularLocation>
        <location evidence="2">Membrane</location>
    </subcellularLocation>
</comment>
<sequence length="420" mass="47791">MPYFEFNDSVLDVNYFACASLEPGCFETFIPMENTSIHLGVANVSSLPFQPGSDNYTLLFKTVSVTIAIIIFIVGFVGNILVVLVVCRTKSMHTPTNCYLLSLSVADCLVLLSATLPAVPEPFFQVNEWPWGQAMCSILIFLQYLGVDASALSMTAFTVERYIAICHPMKAQRMCTVKRAMKITAGIWIFTLMYTAPWLGLTMTRRHPKSGIVQCTYRLKRNQYLFYYMTDLIAFYVLPLIIAACLYGLIARILFSTNISKTPGGKYKENGKYRVKKNTSSRKQVVRMLIVIVGVFATLWLPYRAMVVYNSFSRHKYLDTWFLLFCRVMIYINSAINPILYNAMSVKFRRAFQKVLCCGIRHMKHQNEIYSDGVCYERTTLAANRSHHQENTYLMLPHKALSKSSESVNDTRGSAVKITL</sequence>
<evidence type="ECO:0000313" key="12">
    <source>
        <dbReference type="Proteomes" id="UP000242188"/>
    </source>
</evidence>
<evidence type="ECO:0000256" key="2">
    <source>
        <dbReference type="ARBA" id="ARBA00004370"/>
    </source>
</evidence>
<dbReference type="Pfam" id="PF00001">
    <property type="entry name" value="7tm_1"/>
    <property type="match status" value="1"/>
</dbReference>
<name>A0A210QHU7_MIZYE</name>